<organism evidence="1 2">
    <name type="scientific">Leptospira soteropolitanensis</name>
    <dbReference type="NCBI Taxonomy" id="2950025"/>
    <lineage>
        <taxon>Bacteria</taxon>
        <taxon>Pseudomonadati</taxon>
        <taxon>Spirochaetota</taxon>
        <taxon>Spirochaetia</taxon>
        <taxon>Leptospirales</taxon>
        <taxon>Leptospiraceae</taxon>
        <taxon>Leptospira</taxon>
    </lineage>
</organism>
<protein>
    <submittedName>
        <fullName evidence="1">Uncharacterized protein</fullName>
    </submittedName>
</protein>
<comment type="caution">
    <text evidence="1">The sequence shown here is derived from an EMBL/GenBank/DDBJ whole genome shotgun (WGS) entry which is preliminary data.</text>
</comment>
<evidence type="ECO:0000313" key="2">
    <source>
        <dbReference type="Proteomes" id="UP001208540"/>
    </source>
</evidence>
<evidence type="ECO:0000313" key="1">
    <source>
        <dbReference type="EMBL" id="MCW7532377.1"/>
    </source>
</evidence>
<dbReference type="EMBL" id="JAMQPL010000052">
    <property type="protein sequence ID" value="MCW7532377.1"/>
    <property type="molecule type" value="Genomic_DNA"/>
</dbReference>
<dbReference type="AlphaFoldDB" id="A0AAW5VM10"/>
<dbReference type="RefSeq" id="WP_265353592.1">
    <property type="nucleotide sequence ID" value="NZ_JAMQPL010000052.1"/>
</dbReference>
<reference evidence="1" key="1">
    <citation type="submission" date="2022-06" db="EMBL/GenBank/DDBJ databases">
        <title>Leptospira isolates from biofilms formed at urban environments.</title>
        <authorList>
            <person name="Ribeiro P.S."/>
            <person name="Sousa T."/>
            <person name="Carvalho N."/>
            <person name="Aburjaile F."/>
            <person name="Neves F."/>
            <person name="Oliveira D."/>
            <person name="Blanco L."/>
            <person name="Lima J."/>
            <person name="Costa F."/>
            <person name="Brenig B."/>
            <person name="Soares S."/>
            <person name="Ramos R."/>
            <person name="Goes-Neto A."/>
            <person name="Matiuzzi M."/>
            <person name="Azevedo V."/>
            <person name="Ristow P."/>
        </authorList>
    </citation>
    <scope>NUCLEOTIDE SEQUENCE</scope>
    <source>
        <strain evidence="1">VSF20</strain>
    </source>
</reference>
<gene>
    <name evidence="1" type="ORF">ND862_19325</name>
</gene>
<proteinExistence type="predicted"/>
<feature type="non-terminal residue" evidence="1">
    <location>
        <position position="105"/>
    </location>
</feature>
<sequence>MLIDLLTNKIEIIISNPYLIQNPQSVKPKNFSKEKQALQYFWPAYNSVFPLRFGTSPHSACGKLVFPQKTGHKIWIFAKEKQMYKQAKDYPHEFKIQAIKRYLEN</sequence>
<name>A0AAW5VM10_9LEPT</name>
<dbReference type="Proteomes" id="UP001208540">
    <property type="component" value="Unassembled WGS sequence"/>
</dbReference>
<accession>A0AAW5VM10</accession>